<evidence type="ECO:0000256" key="4">
    <source>
        <dbReference type="ARBA" id="ARBA00022692"/>
    </source>
</evidence>
<evidence type="ECO:0000256" key="2">
    <source>
        <dbReference type="ARBA" id="ARBA00010666"/>
    </source>
</evidence>
<keyword evidence="6 8" id="KW-0472">Membrane</keyword>
<organism evidence="10 11">
    <name type="scientific">Micractinium conductrix</name>
    <dbReference type="NCBI Taxonomy" id="554055"/>
    <lineage>
        <taxon>Eukaryota</taxon>
        <taxon>Viridiplantae</taxon>
        <taxon>Chlorophyta</taxon>
        <taxon>core chlorophytes</taxon>
        <taxon>Trebouxiophyceae</taxon>
        <taxon>Chlorellales</taxon>
        <taxon>Chlorellaceae</taxon>
        <taxon>Chlorella clade</taxon>
        <taxon>Micractinium</taxon>
    </lineage>
</organism>
<sequence>MGAGSLTAGQVACLAAYATAVVLWVWSEYLNYRHKHAKKSQTHARADSSGGDAEGKPLLPLGGPNGALLDVEATTGGAAPTTPAPGADLNGKPSYAWTTSAFYRCLMLEEEALLACREPLRAAVEFGTIIAWFYVADRTGIIAPGTKSYTRDIFLFIFLVLTAVAAGYSMKQHRTLLLHRTQTEEWKGWMQVLFLLYHYFNAKEIYNAIRVFIAAYVWMTGFGNFSYYYRTADFGIGRFSQMMWRLNFLVLFCCLALNNSYMLYYICPMHTLFTILVYAALAIGSRYNKSDLAIWLKIGACFLTVFILWDLKFIFYALWTPFMFLMGYSDPRRPASDHLYEWFFRSSLDRYIWIYGMICAFVHPKIEKFLQAVDAMQPMRRRAMRAALVAFWSGVGYAWYSYIYLLPKVEYNKVHPYTSWIPITVFFMLRNVTPPMRSFSMSLYGWLGCITLETYIGQFHTWLLCKRPDGQPIYLLTLLPGYPLLNFALVTAIYVTLSHRLFMTTGSLKDAVVPHDDNRLLLRNGLMMGVVAAVAGCFGLLMVEAHKMLAP</sequence>
<dbReference type="InterPro" id="IPR012419">
    <property type="entry name" value="Cas1_AcylTrans_dom"/>
</dbReference>
<dbReference type="GO" id="GO:0016407">
    <property type="term" value="F:acetyltransferase activity"/>
    <property type="evidence" value="ECO:0007669"/>
    <property type="project" value="TreeGrafter"/>
</dbReference>
<dbReference type="Pfam" id="PF07779">
    <property type="entry name" value="Cas1_AcylT"/>
    <property type="match status" value="1"/>
</dbReference>
<dbReference type="Proteomes" id="UP000239649">
    <property type="component" value="Unassembled WGS sequence"/>
</dbReference>
<dbReference type="PANTHER" id="PTHR13533">
    <property type="entry name" value="N-ACETYLNEURAMINATE 9-O-ACETYLTRANSFERASE"/>
    <property type="match status" value="1"/>
</dbReference>
<keyword evidence="5 8" id="KW-1133">Transmembrane helix</keyword>
<feature type="transmembrane region" description="Helical" evidence="8">
    <location>
        <begin position="246"/>
        <end position="266"/>
    </location>
</feature>
<dbReference type="GO" id="GO:0045492">
    <property type="term" value="P:xylan biosynthetic process"/>
    <property type="evidence" value="ECO:0007669"/>
    <property type="project" value="TreeGrafter"/>
</dbReference>
<keyword evidence="4 8" id="KW-0812">Transmembrane</keyword>
<keyword evidence="11" id="KW-1185">Reference proteome</keyword>
<feature type="transmembrane region" description="Helical" evidence="8">
    <location>
        <begin position="6"/>
        <end position="26"/>
    </location>
</feature>
<keyword evidence="7" id="KW-0325">Glycoprotein</keyword>
<reference evidence="10 11" key="1">
    <citation type="journal article" date="2018" name="Plant J.">
        <title>Genome sequences of Chlorella sorokiniana UTEX 1602 and Micractinium conductrix SAG 241.80: implications to maltose excretion by a green alga.</title>
        <authorList>
            <person name="Arriola M.B."/>
            <person name="Velmurugan N."/>
            <person name="Zhang Y."/>
            <person name="Plunkett M.H."/>
            <person name="Hondzo H."/>
            <person name="Barney B.M."/>
        </authorList>
    </citation>
    <scope>NUCLEOTIDE SEQUENCE [LARGE SCALE GENOMIC DNA]</scope>
    <source>
        <strain evidence="10 11">SAG 241.80</strain>
    </source>
</reference>
<comment type="caution">
    <text evidence="10">The sequence shown here is derived from an EMBL/GenBank/DDBJ whole genome shotgun (WGS) entry which is preliminary data.</text>
</comment>
<protein>
    <submittedName>
        <fullName evidence="10">CAS1 domain-containing 1</fullName>
    </submittedName>
</protein>
<evidence type="ECO:0000256" key="5">
    <source>
        <dbReference type="ARBA" id="ARBA00022989"/>
    </source>
</evidence>
<feature type="transmembrane region" description="Helical" evidence="8">
    <location>
        <begin position="272"/>
        <end position="288"/>
    </location>
</feature>
<dbReference type="GO" id="GO:0005794">
    <property type="term" value="C:Golgi apparatus"/>
    <property type="evidence" value="ECO:0007669"/>
    <property type="project" value="TreeGrafter"/>
</dbReference>
<dbReference type="OrthoDB" id="1932925at2759"/>
<feature type="transmembrane region" description="Helical" evidence="8">
    <location>
        <begin position="300"/>
        <end position="322"/>
    </location>
</feature>
<evidence type="ECO:0000313" key="11">
    <source>
        <dbReference type="Proteomes" id="UP000239649"/>
    </source>
</evidence>
<gene>
    <name evidence="10" type="ORF">C2E20_1102</name>
</gene>
<feature type="transmembrane region" description="Helical" evidence="8">
    <location>
        <begin position="444"/>
        <end position="464"/>
    </location>
</feature>
<feature type="transmembrane region" description="Helical" evidence="8">
    <location>
        <begin position="205"/>
        <end position="225"/>
    </location>
</feature>
<dbReference type="GO" id="GO:0009834">
    <property type="term" value="P:plant-type secondary cell wall biogenesis"/>
    <property type="evidence" value="ECO:0007669"/>
    <property type="project" value="TreeGrafter"/>
</dbReference>
<dbReference type="EMBL" id="LHPF02000002">
    <property type="protein sequence ID" value="PSC75701.1"/>
    <property type="molecule type" value="Genomic_DNA"/>
</dbReference>
<accession>A0A2P6VNL9</accession>
<evidence type="ECO:0000256" key="8">
    <source>
        <dbReference type="SAM" id="Phobius"/>
    </source>
</evidence>
<evidence type="ECO:0000256" key="3">
    <source>
        <dbReference type="ARBA" id="ARBA00022679"/>
    </source>
</evidence>
<keyword evidence="3" id="KW-0808">Transferase</keyword>
<feature type="transmembrane region" description="Helical" evidence="8">
    <location>
        <begin position="383"/>
        <end position="402"/>
    </location>
</feature>
<name>A0A2P6VNL9_9CHLO</name>
<feature type="transmembrane region" description="Helical" evidence="8">
    <location>
        <begin position="342"/>
        <end position="362"/>
    </location>
</feature>
<evidence type="ECO:0000259" key="9">
    <source>
        <dbReference type="Pfam" id="PF07779"/>
    </source>
</evidence>
<feature type="transmembrane region" description="Helical" evidence="8">
    <location>
        <begin position="484"/>
        <end position="503"/>
    </location>
</feature>
<feature type="transmembrane region" description="Helical" evidence="8">
    <location>
        <begin position="524"/>
        <end position="543"/>
    </location>
</feature>
<dbReference type="AlphaFoldDB" id="A0A2P6VNL9"/>
<proteinExistence type="inferred from homology"/>
<dbReference type="GO" id="GO:0016020">
    <property type="term" value="C:membrane"/>
    <property type="evidence" value="ECO:0007669"/>
    <property type="project" value="UniProtKB-SubCell"/>
</dbReference>
<evidence type="ECO:0000313" key="10">
    <source>
        <dbReference type="EMBL" id="PSC75701.1"/>
    </source>
</evidence>
<evidence type="ECO:0000256" key="6">
    <source>
        <dbReference type="ARBA" id="ARBA00023136"/>
    </source>
</evidence>
<comment type="similarity">
    <text evidence="2">Belongs to the PC-esterase family. CASD1 subfamily.</text>
</comment>
<feature type="transmembrane region" description="Helical" evidence="8">
    <location>
        <begin position="153"/>
        <end position="170"/>
    </location>
</feature>
<evidence type="ECO:0000256" key="1">
    <source>
        <dbReference type="ARBA" id="ARBA00004141"/>
    </source>
</evidence>
<comment type="subcellular location">
    <subcellularLocation>
        <location evidence="1">Membrane</location>
        <topology evidence="1">Multi-pass membrane protein</topology>
    </subcellularLocation>
</comment>
<evidence type="ECO:0000256" key="7">
    <source>
        <dbReference type="ARBA" id="ARBA00023180"/>
    </source>
</evidence>
<feature type="domain" description="Cas1p 10 TM acyl transferase" evidence="9">
    <location>
        <begin position="115"/>
        <end position="520"/>
    </location>
</feature>
<dbReference type="PANTHER" id="PTHR13533:SF1">
    <property type="entry name" value="N-ACETYLNEURAMINATE 9-O-ACETYLTRANSFERASE"/>
    <property type="match status" value="1"/>
</dbReference>
<feature type="transmembrane region" description="Helical" evidence="8">
    <location>
        <begin position="414"/>
        <end position="432"/>
    </location>
</feature>
<dbReference type="GO" id="GO:0010411">
    <property type="term" value="P:xyloglucan metabolic process"/>
    <property type="evidence" value="ECO:0007669"/>
    <property type="project" value="TreeGrafter"/>
</dbReference>